<sequence>MTYTEISFGAYLRDKLEAYYNLFDEAPMACDFMAVYNQRNAAFALKKEFEYYAFENNEVILYTECDDMQSVDIDILSAQIDATHHEMVGRNEDHMSSSIYLVYTVKAFPDEEMLKKIKRFRYYKSFRWGLEGWLNVGLIVINEVSGEGISNRFGKKEMKRLLNLFGKFKQN</sequence>
<name>A0ABS5PLJ6_9FIRM</name>
<dbReference type="Pfam" id="PF26226">
    <property type="entry name" value="DUF8052"/>
    <property type="match status" value="1"/>
</dbReference>
<reference evidence="2 3" key="1">
    <citation type="submission" date="2021-05" db="EMBL/GenBank/DDBJ databases">
        <title>Fusibacter ferrireducens sp. nov., an anaerobic, sulfur- and Fe-reducing bacterium isolated from the mangrove sediment.</title>
        <authorList>
            <person name="Qiu D."/>
        </authorList>
    </citation>
    <scope>NUCLEOTIDE SEQUENCE [LARGE SCALE GENOMIC DNA]</scope>
    <source>
        <strain evidence="2 3">DSM 12116</strain>
    </source>
</reference>
<dbReference type="InterPro" id="IPR058365">
    <property type="entry name" value="DUF8052"/>
</dbReference>
<dbReference type="RefSeq" id="WP_213235546.1">
    <property type="nucleotide sequence ID" value="NZ_JAHBCL010000005.1"/>
</dbReference>
<dbReference type="EMBL" id="JAHBCL010000005">
    <property type="protein sequence ID" value="MBS7525757.1"/>
    <property type="molecule type" value="Genomic_DNA"/>
</dbReference>
<gene>
    <name evidence="2" type="ORF">KHM83_03595</name>
</gene>
<comment type="caution">
    <text evidence="2">The sequence shown here is derived from an EMBL/GenBank/DDBJ whole genome shotgun (WGS) entry which is preliminary data.</text>
</comment>
<feature type="domain" description="DUF8052" evidence="1">
    <location>
        <begin position="12"/>
        <end position="158"/>
    </location>
</feature>
<dbReference type="Proteomes" id="UP000746471">
    <property type="component" value="Unassembled WGS sequence"/>
</dbReference>
<evidence type="ECO:0000313" key="3">
    <source>
        <dbReference type="Proteomes" id="UP000746471"/>
    </source>
</evidence>
<organism evidence="2 3">
    <name type="scientific">Fusibacter paucivorans</name>
    <dbReference type="NCBI Taxonomy" id="76009"/>
    <lineage>
        <taxon>Bacteria</taxon>
        <taxon>Bacillati</taxon>
        <taxon>Bacillota</taxon>
        <taxon>Clostridia</taxon>
        <taxon>Eubacteriales</taxon>
        <taxon>Eubacteriales Family XII. Incertae Sedis</taxon>
        <taxon>Fusibacter</taxon>
    </lineage>
</organism>
<keyword evidence="3" id="KW-1185">Reference proteome</keyword>
<protein>
    <recommendedName>
        <fullName evidence="1">DUF8052 domain-containing protein</fullName>
    </recommendedName>
</protein>
<evidence type="ECO:0000259" key="1">
    <source>
        <dbReference type="Pfam" id="PF26226"/>
    </source>
</evidence>
<accession>A0ABS5PLJ6</accession>
<evidence type="ECO:0000313" key="2">
    <source>
        <dbReference type="EMBL" id="MBS7525757.1"/>
    </source>
</evidence>
<proteinExistence type="predicted"/>